<dbReference type="Pfam" id="PF01370">
    <property type="entry name" value="Epimerase"/>
    <property type="match status" value="1"/>
</dbReference>
<name>A0A506PRQ9_9FLAO</name>
<sequence>MTQKTSSKILITGGAGMIGSNLAKRLIKEGHQVKIVDNLWRGKLDYLHEDNKPIIDFDKDFYNRDLSISGSCDDLLDDIEIVYHLADIVAGIDYVFSNQGSLFRQNNLINSNVITSVRHSGKKVKGFIYVGTACSFPLTRQNSLEVIPLREEELYPAHPESAYGWSKLMGQYETELLEKETGIPCSVLMLHNVYGSPCDFGERSQVIPALIRKAINFPNEDFIVWGSGEQGRAFIHVNDVVNALCLTKDKGLGKGIIQIGPSICTSIKEIAETVVQISGKQIDIVFDTSKPEGDKARSADYSKAQSILGWEPLVNLRSGLEQQFNWIEKRIESEGSHT</sequence>
<protein>
    <submittedName>
        <fullName evidence="3">NAD-dependent epimerase/dehydratase family protein</fullName>
    </submittedName>
</protein>
<dbReference type="EMBL" id="VHIQ01000001">
    <property type="protein sequence ID" value="TPV35977.1"/>
    <property type="molecule type" value="Genomic_DNA"/>
</dbReference>
<dbReference type="Proteomes" id="UP000317332">
    <property type="component" value="Unassembled WGS sequence"/>
</dbReference>
<proteinExistence type="inferred from homology"/>
<dbReference type="Gene3D" id="3.90.25.10">
    <property type="entry name" value="UDP-galactose 4-epimerase, domain 1"/>
    <property type="match status" value="1"/>
</dbReference>
<dbReference type="InterPro" id="IPR001509">
    <property type="entry name" value="Epimerase_deHydtase"/>
</dbReference>
<comment type="caution">
    <text evidence="3">The sequence shown here is derived from an EMBL/GenBank/DDBJ whole genome shotgun (WGS) entry which is preliminary data.</text>
</comment>
<accession>A0A506PRQ9</accession>
<dbReference type="RefSeq" id="WP_140988987.1">
    <property type="nucleotide sequence ID" value="NZ_VHIQ01000001.1"/>
</dbReference>
<organism evidence="3 4">
    <name type="scientific">Paucihalobacter ruber</name>
    <dbReference type="NCBI Taxonomy" id="2567861"/>
    <lineage>
        <taxon>Bacteria</taxon>
        <taxon>Pseudomonadati</taxon>
        <taxon>Bacteroidota</taxon>
        <taxon>Flavobacteriia</taxon>
        <taxon>Flavobacteriales</taxon>
        <taxon>Flavobacteriaceae</taxon>
        <taxon>Paucihalobacter</taxon>
    </lineage>
</organism>
<dbReference type="SUPFAM" id="SSF51735">
    <property type="entry name" value="NAD(P)-binding Rossmann-fold domains"/>
    <property type="match status" value="1"/>
</dbReference>
<dbReference type="Gene3D" id="3.40.50.720">
    <property type="entry name" value="NAD(P)-binding Rossmann-like Domain"/>
    <property type="match status" value="1"/>
</dbReference>
<dbReference type="InterPro" id="IPR036291">
    <property type="entry name" value="NAD(P)-bd_dom_sf"/>
</dbReference>
<dbReference type="PANTHER" id="PTHR43000">
    <property type="entry name" value="DTDP-D-GLUCOSE 4,6-DEHYDRATASE-RELATED"/>
    <property type="match status" value="1"/>
</dbReference>
<evidence type="ECO:0000313" key="4">
    <source>
        <dbReference type="Proteomes" id="UP000317332"/>
    </source>
</evidence>
<evidence type="ECO:0000256" key="1">
    <source>
        <dbReference type="ARBA" id="ARBA00007637"/>
    </source>
</evidence>
<gene>
    <name evidence="3" type="ORF">FJ651_03395</name>
</gene>
<evidence type="ECO:0000259" key="2">
    <source>
        <dbReference type="Pfam" id="PF01370"/>
    </source>
</evidence>
<keyword evidence="4" id="KW-1185">Reference proteome</keyword>
<comment type="similarity">
    <text evidence="1">Belongs to the NAD(P)-dependent epimerase/dehydratase family.</text>
</comment>
<feature type="domain" description="NAD-dependent epimerase/dehydratase" evidence="2">
    <location>
        <begin position="9"/>
        <end position="260"/>
    </location>
</feature>
<evidence type="ECO:0000313" key="3">
    <source>
        <dbReference type="EMBL" id="TPV35977.1"/>
    </source>
</evidence>
<dbReference type="AlphaFoldDB" id="A0A506PRQ9"/>
<dbReference type="OrthoDB" id="9811743at2"/>
<reference evidence="3 4" key="1">
    <citation type="submission" date="2019-06" db="EMBL/GenBank/DDBJ databases">
        <title>Flavobacteriaceae Paucihalobacterium erythroidium CWB-1, complete genome.</title>
        <authorList>
            <person name="Wu S."/>
        </authorList>
    </citation>
    <scope>NUCLEOTIDE SEQUENCE [LARGE SCALE GENOMIC DNA]</scope>
    <source>
        <strain evidence="3 4">CWB-1</strain>
    </source>
</reference>